<dbReference type="EMBL" id="JBHTLM010000001">
    <property type="protein sequence ID" value="MFD1175113.1"/>
    <property type="molecule type" value="Genomic_DNA"/>
</dbReference>
<protein>
    <submittedName>
        <fullName evidence="7">YhgE/Pip family protein</fullName>
    </submittedName>
</protein>
<dbReference type="InterPro" id="IPR051328">
    <property type="entry name" value="T7SS_ABC-Transporter"/>
</dbReference>
<feature type="transmembrane region" description="Helical" evidence="5">
    <location>
        <begin position="20"/>
        <end position="43"/>
    </location>
</feature>
<dbReference type="InterPro" id="IPR017501">
    <property type="entry name" value="Phage_infect_YhgE_C"/>
</dbReference>
<feature type="transmembrane region" description="Helical" evidence="5">
    <location>
        <begin position="631"/>
        <end position="654"/>
    </location>
</feature>
<dbReference type="InterPro" id="IPR013525">
    <property type="entry name" value="ABC2_TM"/>
</dbReference>
<dbReference type="Gene3D" id="1.10.287.950">
    <property type="entry name" value="Methyl-accepting chemotaxis protein"/>
    <property type="match status" value="1"/>
</dbReference>
<organism evidence="7 8">
    <name type="scientific">Paenibacillus puldeungensis</name>
    <dbReference type="NCBI Taxonomy" id="696536"/>
    <lineage>
        <taxon>Bacteria</taxon>
        <taxon>Bacillati</taxon>
        <taxon>Bacillota</taxon>
        <taxon>Bacilli</taxon>
        <taxon>Bacillales</taxon>
        <taxon>Paenibacillaceae</taxon>
        <taxon>Paenibacillus</taxon>
    </lineage>
</organism>
<evidence type="ECO:0000313" key="7">
    <source>
        <dbReference type="EMBL" id="MFD1175113.1"/>
    </source>
</evidence>
<dbReference type="InterPro" id="IPR023908">
    <property type="entry name" value="xxxLxxG_rpt"/>
</dbReference>
<feature type="transmembrane region" description="Helical" evidence="5">
    <location>
        <begin position="561"/>
        <end position="581"/>
    </location>
</feature>
<name>A0ABW3RRL0_9BACL</name>
<dbReference type="Pfam" id="PF12698">
    <property type="entry name" value="ABC2_membrane_3"/>
    <property type="match status" value="2"/>
</dbReference>
<comment type="subcellular location">
    <subcellularLocation>
        <location evidence="1">Membrane</location>
        <topology evidence="1">Multi-pass membrane protein</topology>
    </subcellularLocation>
</comment>
<dbReference type="NCBIfam" id="TIGR03062">
    <property type="entry name" value="pip_yhgE_Cterm"/>
    <property type="match status" value="1"/>
</dbReference>
<feature type="domain" description="ABC-2 type transporter transmembrane" evidence="6">
    <location>
        <begin position="538"/>
        <end position="734"/>
    </location>
</feature>
<keyword evidence="8" id="KW-1185">Reference proteome</keyword>
<accession>A0ABW3RRL0</accession>
<gene>
    <name evidence="7" type="ORF">ACFQ3W_02155</name>
</gene>
<dbReference type="NCBIfam" id="TIGR03057">
    <property type="entry name" value="xxxLxxG_by_4"/>
    <property type="match status" value="2"/>
</dbReference>
<evidence type="ECO:0000256" key="4">
    <source>
        <dbReference type="ARBA" id="ARBA00023136"/>
    </source>
</evidence>
<comment type="caution">
    <text evidence="7">The sequence shown here is derived from an EMBL/GenBank/DDBJ whole genome shotgun (WGS) entry which is preliminary data.</text>
</comment>
<proteinExistence type="predicted"/>
<sequence length="758" mass="80238">MKSLSVFLKDLGATFKKPKVFIPILAVLFIPVLYSGMFLGAFWDPYGKMNELPVAVVNQDTGADYEGKQLTVGKDLVDELKKSDDFNWRFVSRSEADKGIEENKYYMTIVIPENFSQQATTLMDDSPKPAEIIFEPNEGYNFLAAQIGGTAVKQIKAKVSAKVTEAYTETLFDQVEKVSSGLGDAGDGANTLKDGAVKLDDGAQKLKENLAKLVDGTTKLQNGVAPLEKGTGALSKGANDLNNGATKLSGGLAQLEQAGNKLEAGAVQANNGGKQLQTGLQSSLEGSQKLQAGLGASEQGSAKLQAGLEASEQGSAKLQAGLESSVQGSAKVSEGAKGVAQGLDQLTKLSPDLAKNPAVQKLVAASQAVAQGSEQVHQGNQQLLKGSQDLHGAQQQLVQGSKDLHGAQQQLVQGSKQLTDGQQQLLAGATQLTAGHEQLAGGLKLFNSKLSEAATGGKQLATGASKLSTGAQQLQGGVDKLSGGVSTLADGSKKLDEGAGELKNGMDKLTDGSGELATKLNDAADKTSSVKKTDALVNMFAEPIEINEQKINRVPNYGTGFSPYFLSLGLFVGALISTLVVPIRGSSVAQATGWNRFVSRTLAFTGMSLIQSLLSVVLVLHVLGLEVKSVPLFYLFSFVTSLCYMFIIQALVTWLENPGRFLAILMLIFQLTTSAGTFPLELIPNWMKAFNPLLPMTYSVRGYKAVVSTGNFNVAWEDIGMLASFGVVFLAITLVYFLRHERSEDASPEANLSAQSTH</sequence>
<evidence type="ECO:0000256" key="2">
    <source>
        <dbReference type="ARBA" id="ARBA00022692"/>
    </source>
</evidence>
<keyword evidence="2 5" id="KW-0812">Transmembrane</keyword>
<evidence type="ECO:0000256" key="5">
    <source>
        <dbReference type="SAM" id="Phobius"/>
    </source>
</evidence>
<feature type="transmembrane region" description="Helical" evidence="5">
    <location>
        <begin position="602"/>
        <end position="625"/>
    </location>
</feature>
<evidence type="ECO:0000313" key="8">
    <source>
        <dbReference type="Proteomes" id="UP001597262"/>
    </source>
</evidence>
<evidence type="ECO:0000259" key="6">
    <source>
        <dbReference type="Pfam" id="PF12698"/>
    </source>
</evidence>
<feature type="transmembrane region" description="Helical" evidence="5">
    <location>
        <begin position="719"/>
        <end position="738"/>
    </location>
</feature>
<dbReference type="RefSeq" id="WP_379316130.1">
    <property type="nucleotide sequence ID" value="NZ_JBHTLM010000001.1"/>
</dbReference>
<keyword evidence="4 5" id="KW-0472">Membrane</keyword>
<dbReference type="NCBIfam" id="TIGR03061">
    <property type="entry name" value="pip_yhgE_Nterm"/>
    <property type="match status" value="1"/>
</dbReference>
<dbReference type="Proteomes" id="UP001597262">
    <property type="component" value="Unassembled WGS sequence"/>
</dbReference>
<reference evidence="8" key="1">
    <citation type="journal article" date="2019" name="Int. J. Syst. Evol. Microbiol.">
        <title>The Global Catalogue of Microorganisms (GCM) 10K type strain sequencing project: providing services to taxonomists for standard genome sequencing and annotation.</title>
        <authorList>
            <consortium name="The Broad Institute Genomics Platform"/>
            <consortium name="The Broad Institute Genome Sequencing Center for Infectious Disease"/>
            <person name="Wu L."/>
            <person name="Ma J."/>
        </authorList>
    </citation>
    <scope>NUCLEOTIDE SEQUENCE [LARGE SCALE GENOMIC DNA]</scope>
    <source>
        <strain evidence="8">CCUG 59189</strain>
    </source>
</reference>
<dbReference type="PANTHER" id="PTHR43077">
    <property type="entry name" value="TRANSPORT PERMEASE YVFS-RELATED"/>
    <property type="match status" value="1"/>
</dbReference>
<evidence type="ECO:0000256" key="3">
    <source>
        <dbReference type="ARBA" id="ARBA00022989"/>
    </source>
</evidence>
<keyword evidence="3 5" id="KW-1133">Transmembrane helix</keyword>
<feature type="transmembrane region" description="Helical" evidence="5">
    <location>
        <begin position="661"/>
        <end position="680"/>
    </location>
</feature>
<dbReference type="Gene3D" id="3.40.1710.10">
    <property type="entry name" value="abc type-2 transporter like domain"/>
    <property type="match status" value="1"/>
</dbReference>
<feature type="domain" description="ABC-2 type transporter transmembrane" evidence="6">
    <location>
        <begin position="26"/>
        <end position="163"/>
    </location>
</feature>
<dbReference type="InterPro" id="IPR017500">
    <property type="entry name" value="Phage_infect_YhgE_N"/>
</dbReference>
<dbReference type="PANTHER" id="PTHR43077:SF5">
    <property type="entry name" value="PHAGE INFECTION PROTEIN"/>
    <property type="match status" value="1"/>
</dbReference>
<evidence type="ECO:0000256" key="1">
    <source>
        <dbReference type="ARBA" id="ARBA00004141"/>
    </source>
</evidence>